<evidence type="ECO:0000313" key="4">
    <source>
        <dbReference type="Proteomes" id="UP000183208"/>
    </source>
</evidence>
<accession>A0A1H4Z1K1</accession>
<dbReference type="InterPro" id="IPR025640">
    <property type="entry name" value="GYF_2"/>
</dbReference>
<feature type="transmembrane region" description="Helical" evidence="1">
    <location>
        <begin position="137"/>
        <end position="159"/>
    </location>
</feature>
<name>A0A1H4Z1K1_9BRAD</name>
<organism evidence="3 4">
    <name type="scientific">Bradyrhizobium lablabi</name>
    <dbReference type="NCBI Taxonomy" id="722472"/>
    <lineage>
        <taxon>Bacteria</taxon>
        <taxon>Pseudomonadati</taxon>
        <taxon>Pseudomonadota</taxon>
        <taxon>Alphaproteobacteria</taxon>
        <taxon>Hyphomicrobiales</taxon>
        <taxon>Nitrobacteraceae</taxon>
        <taxon>Bradyrhizobium</taxon>
    </lineage>
</organism>
<sequence>MSDRSWFYASNGQQQGPYPEAQLRDLIARGTVRADTLVWSEGMAGWQKAGEIPGLMSGGARPPAMPQAGAPPMAGTGGYGGGGVDGPLSIDLPLMPLLGRFLLLMIGALLIIPSPWTSTSFYQWMASRTTVPGRPNFAFTGQPLDIWYVFIAMGVMSYVGSYDSTLQLISIPVEAFLAWMLLRWVFSHLASNGQPLPIAFNGSVWTFIGWQVLMVISFITIIGWAWVVAAWMRWICRNISGTRREVIFTGFGLEILWRTIVFSVACFFIIPIPWVLRWYNRWFISQFALVERTA</sequence>
<evidence type="ECO:0000256" key="1">
    <source>
        <dbReference type="SAM" id="Phobius"/>
    </source>
</evidence>
<evidence type="ECO:0000259" key="2">
    <source>
        <dbReference type="Pfam" id="PF14237"/>
    </source>
</evidence>
<dbReference type="EMBL" id="FNTI01000001">
    <property type="protein sequence ID" value="SED23837.1"/>
    <property type="molecule type" value="Genomic_DNA"/>
</dbReference>
<evidence type="ECO:0000313" key="3">
    <source>
        <dbReference type="EMBL" id="SED23837.1"/>
    </source>
</evidence>
<keyword evidence="1" id="KW-0472">Membrane</keyword>
<dbReference type="Proteomes" id="UP000183208">
    <property type="component" value="Unassembled WGS sequence"/>
</dbReference>
<keyword evidence="1" id="KW-1133">Transmembrane helix</keyword>
<feature type="transmembrane region" description="Helical" evidence="1">
    <location>
        <begin position="97"/>
        <end position="117"/>
    </location>
</feature>
<feature type="domain" description="GYF" evidence="2">
    <location>
        <begin position="6"/>
        <end position="55"/>
    </location>
</feature>
<keyword evidence="1" id="KW-0812">Transmembrane</keyword>
<protein>
    <recommendedName>
        <fullName evidence="2">GYF domain-containing protein</fullName>
    </recommendedName>
</protein>
<feature type="transmembrane region" description="Helical" evidence="1">
    <location>
        <begin position="207"/>
        <end position="234"/>
    </location>
</feature>
<feature type="transmembrane region" description="Helical" evidence="1">
    <location>
        <begin position="166"/>
        <end position="187"/>
    </location>
</feature>
<feature type="transmembrane region" description="Helical" evidence="1">
    <location>
        <begin position="255"/>
        <end position="276"/>
    </location>
</feature>
<dbReference type="RefSeq" id="WP_074821210.1">
    <property type="nucleotide sequence ID" value="NZ_FNTI01000001.1"/>
</dbReference>
<dbReference type="AlphaFoldDB" id="A0A1H4Z1K1"/>
<gene>
    <name evidence="3" type="ORF">SAMN05444171_3543</name>
</gene>
<dbReference type="OrthoDB" id="198456at2"/>
<dbReference type="Pfam" id="PF14237">
    <property type="entry name" value="GYF_2"/>
    <property type="match status" value="1"/>
</dbReference>
<reference evidence="3 4" key="1">
    <citation type="submission" date="2016-10" db="EMBL/GenBank/DDBJ databases">
        <authorList>
            <person name="de Groot N.N."/>
        </authorList>
    </citation>
    <scope>NUCLEOTIDE SEQUENCE [LARGE SCALE GENOMIC DNA]</scope>
    <source>
        <strain evidence="3 4">GAS522</strain>
    </source>
</reference>
<proteinExistence type="predicted"/>